<reference evidence="8" key="1">
    <citation type="submission" date="2020-07" db="EMBL/GenBank/DDBJ databases">
        <title>Genome sequence and genetic diversity analysis of an under-domesticated orphan crop, white fonio (Digitaria exilis).</title>
        <authorList>
            <person name="Bennetzen J.L."/>
            <person name="Chen S."/>
            <person name="Ma X."/>
            <person name="Wang X."/>
            <person name="Yssel A.E.J."/>
            <person name="Chaluvadi S.R."/>
            <person name="Johnson M."/>
            <person name="Gangashetty P."/>
            <person name="Hamidou F."/>
            <person name="Sanogo M.D."/>
            <person name="Zwaenepoel A."/>
            <person name="Wallace J."/>
            <person name="Van De Peer Y."/>
            <person name="Van Deynze A."/>
        </authorList>
    </citation>
    <scope>NUCLEOTIDE SEQUENCE</scope>
    <source>
        <tissue evidence="8">Leaves</tissue>
    </source>
</reference>
<dbReference type="Gene3D" id="3.40.47.10">
    <property type="match status" value="1"/>
</dbReference>
<name>A0A835A5A5_9POAL</name>
<dbReference type="InterPro" id="IPR012392">
    <property type="entry name" value="3-ktacl-CoA_syn"/>
</dbReference>
<feature type="region of interest" description="Disordered" evidence="5">
    <location>
        <begin position="1"/>
        <end position="21"/>
    </location>
</feature>
<dbReference type="GO" id="GO:0009922">
    <property type="term" value="F:fatty acid elongase activity"/>
    <property type="evidence" value="ECO:0007669"/>
    <property type="project" value="UniProtKB-EC"/>
</dbReference>
<evidence type="ECO:0000256" key="5">
    <source>
        <dbReference type="SAM" id="MobiDB-lite"/>
    </source>
</evidence>
<dbReference type="Proteomes" id="UP000636709">
    <property type="component" value="Unassembled WGS sequence"/>
</dbReference>
<dbReference type="PANTHER" id="PTHR31561">
    <property type="entry name" value="3-KETOACYL-COA SYNTHASE"/>
    <property type="match status" value="1"/>
</dbReference>
<dbReference type="CDD" id="cd00831">
    <property type="entry name" value="CHS_like"/>
    <property type="match status" value="1"/>
</dbReference>
<sequence>MTGNGSTETATSNDDNGRRRHGPGRLMRCYHLAVSNALYLLLAPAATALCRRLSHLITSPSDLAATMSTLRSAAADNLPITAVTLLAAIFLFLLRRRPQPPPVYLLDFACYKPGPEHVVTHETFMRQSAAAGVFTADSLAFQQKVLQRSGLGQRTYSPRAMLTSPPITKLLNMAEARAEAESVMFGAIDALLNKTGISTADIGVLVVNCSLFNPTPSHSSAIVNRYKLRQDIASYNLGGMGCSAGLISIDLAKKLLQAVEHRRKYALVVSMEVMTLNWYRGNNRSMLMTSCLFRMGGAAVLLTNRGGDRRRAKYELLHTVRTHHGADDVAHRCVFQEEDGEGFVGVALSKDLMAVAGEALKANLTRLGPLVLPFSEQLLFAASLIARKAAAAIGRRSLVEMIKPYVPDFKTAFEHVCIHAGGRAVLDAMERSLELGEWHMEPSRMTLYRWGNTSSSSLWYELAYTEAKGRVRRGHRVWQVGFGSGFKCNSALWRALRDVDPAEEEKKGGNPWVEEIHLFPVEVPKVESVVVPVNGDWRATRALARLAGPGRGRDRVCLSLTFILPSFSAGLFKQTLPLLRDPYQRLLVLLLCCYSASPSPALRAHLWREEVPPTPLPLRDHAWDTRAIRFQGSVFTRLLAQNRCVFTGVRFIILDTLPPSNDYTASHLLPVRLRRTDCTASTDLPASNLYDSFEQGQSRDIMSSNSDIPPAGNGAADASGKGGEEGVGGGNPWLPPRHTLVPALL</sequence>
<evidence type="ECO:0000256" key="2">
    <source>
        <dbReference type="ARBA" id="ARBA00012307"/>
    </source>
</evidence>
<evidence type="ECO:0000313" key="9">
    <source>
        <dbReference type="Proteomes" id="UP000636709"/>
    </source>
</evidence>
<dbReference type="Pfam" id="PF08392">
    <property type="entry name" value="FAE1_CUT1_RppA"/>
    <property type="match status" value="1"/>
</dbReference>
<dbReference type="EC" id="2.3.1.199" evidence="2"/>
<proteinExistence type="inferred from homology"/>
<evidence type="ECO:0000256" key="3">
    <source>
        <dbReference type="ARBA" id="ARBA00022679"/>
    </source>
</evidence>
<dbReference type="Pfam" id="PF08541">
    <property type="entry name" value="ACP_syn_III_C"/>
    <property type="match status" value="1"/>
</dbReference>
<dbReference type="OrthoDB" id="329835at2759"/>
<dbReference type="InterPro" id="IPR013747">
    <property type="entry name" value="ACP_syn_III_C"/>
</dbReference>
<evidence type="ECO:0000259" key="7">
    <source>
        <dbReference type="Pfam" id="PF08541"/>
    </source>
</evidence>
<dbReference type="GO" id="GO:0006633">
    <property type="term" value="P:fatty acid biosynthetic process"/>
    <property type="evidence" value="ECO:0007669"/>
    <property type="project" value="InterPro"/>
</dbReference>
<accession>A0A835A5A5</accession>
<evidence type="ECO:0000259" key="6">
    <source>
        <dbReference type="Pfam" id="PF08392"/>
    </source>
</evidence>
<dbReference type="GO" id="GO:0016020">
    <property type="term" value="C:membrane"/>
    <property type="evidence" value="ECO:0007669"/>
    <property type="project" value="InterPro"/>
</dbReference>
<feature type="domain" description="FAE" evidence="6">
    <location>
        <begin position="95"/>
        <end position="388"/>
    </location>
</feature>
<dbReference type="EMBL" id="JACEFO010002708">
    <property type="protein sequence ID" value="KAF8650759.1"/>
    <property type="molecule type" value="Genomic_DNA"/>
</dbReference>
<feature type="domain" description="Beta-ketoacyl-[acyl-carrier-protein] synthase III C-terminal" evidence="7">
    <location>
        <begin position="414"/>
        <end position="494"/>
    </location>
</feature>
<gene>
    <name evidence="8" type="ORF">HU200_063663</name>
</gene>
<dbReference type="AlphaFoldDB" id="A0A835A5A5"/>
<evidence type="ECO:0000256" key="1">
    <source>
        <dbReference type="ARBA" id="ARBA00005531"/>
    </source>
</evidence>
<evidence type="ECO:0000256" key="4">
    <source>
        <dbReference type="ARBA" id="ARBA00023315"/>
    </source>
</evidence>
<dbReference type="InterPro" id="IPR013601">
    <property type="entry name" value="FAE1_typ3_polyketide_synth"/>
</dbReference>
<keyword evidence="4" id="KW-0012">Acyltransferase</keyword>
<organism evidence="8 9">
    <name type="scientific">Digitaria exilis</name>
    <dbReference type="NCBI Taxonomy" id="1010633"/>
    <lineage>
        <taxon>Eukaryota</taxon>
        <taxon>Viridiplantae</taxon>
        <taxon>Streptophyta</taxon>
        <taxon>Embryophyta</taxon>
        <taxon>Tracheophyta</taxon>
        <taxon>Spermatophyta</taxon>
        <taxon>Magnoliopsida</taxon>
        <taxon>Liliopsida</taxon>
        <taxon>Poales</taxon>
        <taxon>Poaceae</taxon>
        <taxon>PACMAD clade</taxon>
        <taxon>Panicoideae</taxon>
        <taxon>Panicodae</taxon>
        <taxon>Paniceae</taxon>
        <taxon>Anthephorinae</taxon>
        <taxon>Digitaria</taxon>
    </lineage>
</organism>
<dbReference type="SUPFAM" id="SSF53901">
    <property type="entry name" value="Thiolase-like"/>
    <property type="match status" value="2"/>
</dbReference>
<feature type="region of interest" description="Disordered" evidence="5">
    <location>
        <begin position="699"/>
        <end position="735"/>
    </location>
</feature>
<comment type="caution">
    <text evidence="8">The sequence shown here is derived from an EMBL/GenBank/DDBJ whole genome shotgun (WGS) entry which is preliminary data.</text>
</comment>
<comment type="similarity">
    <text evidence="1">Belongs to the thiolase-like superfamily. Chalcone/stilbene synthases family.</text>
</comment>
<evidence type="ECO:0000313" key="8">
    <source>
        <dbReference type="EMBL" id="KAF8650759.1"/>
    </source>
</evidence>
<keyword evidence="9" id="KW-1185">Reference proteome</keyword>
<feature type="compositionally biased region" description="Polar residues" evidence="5">
    <location>
        <begin position="1"/>
        <end position="14"/>
    </location>
</feature>
<dbReference type="InterPro" id="IPR016039">
    <property type="entry name" value="Thiolase-like"/>
</dbReference>
<protein>
    <recommendedName>
        <fullName evidence="2">very-long-chain 3-oxoacyl-CoA synthase</fullName>
        <ecNumber evidence="2">2.3.1.199</ecNumber>
    </recommendedName>
</protein>
<keyword evidence="3" id="KW-0808">Transferase</keyword>